<dbReference type="Pfam" id="PF17759">
    <property type="entry name" value="tRNA_synthFbeta"/>
    <property type="match status" value="1"/>
</dbReference>
<keyword evidence="21" id="KW-1185">Reference proteome</keyword>
<dbReference type="NCBIfam" id="TIGR00472">
    <property type="entry name" value="pheT_bact"/>
    <property type="match status" value="1"/>
</dbReference>
<dbReference type="RefSeq" id="WP_085881971.1">
    <property type="nucleotide sequence ID" value="NZ_FWFR01000001.1"/>
</dbReference>
<dbReference type="PROSITE" id="PS50886">
    <property type="entry name" value="TRBD"/>
    <property type="match status" value="1"/>
</dbReference>
<feature type="binding site" evidence="15">
    <location>
        <position position="465"/>
    </location>
    <ligand>
        <name>Mg(2+)</name>
        <dbReference type="ChEBI" id="CHEBI:18420"/>
        <note>shared with alpha subunit</note>
    </ligand>
</feature>
<feature type="binding site" evidence="15">
    <location>
        <position position="461"/>
    </location>
    <ligand>
        <name>Mg(2+)</name>
        <dbReference type="ChEBI" id="CHEBI:18420"/>
        <note>shared with alpha subunit</note>
    </ligand>
</feature>
<dbReference type="Gene3D" id="3.30.70.380">
    <property type="entry name" value="Ferrodoxin-fold anticodon-binding domain"/>
    <property type="match status" value="1"/>
</dbReference>
<dbReference type="InterPro" id="IPR041616">
    <property type="entry name" value="PheRS_beta_core"/>
</dbReference>
<evidence type="ECO:0000256" key="6">
    <source>
        <dbReference type="ARBA" id="ARBA00022598"/>
    </source>
</evidence>
<dbReference type="InterPro" id="IPR005146">
    <property type="entry name" value="B3/B4_tRNA-bd"/>
</dbReference>
<dbReference type="CDD" id="cd02796">
    <property type="entry name" value="tRNA_bind_bactPheRS"/>
    <property type="match status" value="1"/>
</dbReference>
<dbReference type="Gene3D" id="3.50.40.10">
    <property type="entry name" value="Phenylalanyl-trna Synthetase, Chain B, domain 3"/>
    <property type="match status" value="1"/>
</dbReference>
<feature type="binding site" evidence="15">
    <location>
        <position position="464"/>
    </location>
    <ligand>
        <name>Mg(2+)</name>
        <dbReference type="ChEBI" id="CHEBI:18420"/>
        <note>shared with alpha subunit</note>
    </ligand>
</feature>
<dbReference type="Pfam" id="PF01588">
    <property type="entry name" value="tRNA_bind"/>
    <property type="match status" value="1"/>
</dbReference>
<comment type="similarity">
    <text evidence="2 15">Belongs to the phenylalanyl-tRNA synthetase beta subunit family. Type 1 subfamily.</text>
</comment>
<keyword evidence="5 16" id="KW-0820">tRNA-binding</keyword>
<comment type="subunit">
    <text evidence="3 15">Tetramer of two alpha and two beta subunits.</text>
</comment>
<reference evidence="20 21" key="1">
    <citation type="submission" date="2017-03" db="EMBL/GenBank/DDBJ databases">
        <authorList>
            <person name="Afonso C.L."/>
            <person name="Miller P.J."/>
            <person name="Scott M.A."/>
            <person name="Spackman E."/>
            <person name="Goraichik I."/>
            <person name="Dimitrov K.M."/>
            <person name="Suarez D.L."/>
            <person name="Swayne D.E."/>
        </authorList>
    </citation>
    <scope>NUCLEOTIDE SEQUENCE [LARGE SCALE GENOMIC DNA]</scope>
    <source>
        <strain evidence="20 21">CECT 7691</strain>
    </source>
</reference>
<keyword evidence="4 15" id="KW-0963">Cytoplasm</keyword>
<keyword evidence="13 15" id="KW-0030">Aminoacyl-tRNA synthetase</keyword>
<comment type="subcellular location">
    <subcellularLocation>
        <location evidence="1 15">Cytoplasm</location>
    </subcellularLocation>
</comment>
<dbReference type="Gene3D" id="3.30.56.10">
    <property type="match status" value="2"/>
</dbReference>
<dbReference type="FunFam" id="2.40.50.140:FF:000045">
    <property type="entry name" value="Phenylalanine--tRNA ligase beta subunit"/>
    <property type="match status" value="1"/>
</dbReference>
<feature type="domain" description="TRNA-binding" evidence="17">
    <location>
        <begin position="39"/>
        <end position="148"/>
    </location>
</feature>
<dbReference type="InterPro" id="IPR045864">
    <property type="entry name" value="aa-tRNA-synth_II/BPL/LPL"/>
</dbReference>
<dbReference type="FunFam" id="3.30.70.380:FF:000001">
    <property type="entry name" value="Phenylalanine--tRNA ligase beta subunit"/>
    <property type="match status" value="1"/>
</dbReference>
<evidence type="ECO:0000256" key="2">
    <source>
        <dbReference type="ARBA" id="ARBA00008653"/>
    </source>
</evidence>
<dbReference type="NCBIfam" id="NF045760">
    <property type="entry name" value="YtpR"/>
    <property type="match status" value="1"/>
</dbReference>
<dbReference type="InterPro" id="IPR036690">
    <property type="entry name" value="Fdx_antiC-bd_sf"/>
</dbReference>
<comment type="catalytic activity">
    <reaction evidence="14 15">
        <text>tRNA(Phe) + L-phenylalanine + ATP = L-phenylalanyl-tRNA(Phe) + AMP + diphosphate + H(+)</text>
        <dbReference type="Rhea" id="RHEA:19413"/>
        <dbReference type="Rhea" id="RHEA-COMP:9668"/>
        <dbReference type="Rhea" id="RHEA-COMP:9699"/>
        <dbReference type="ChEBI" id="CHEBI:15378"/>
        <dbReference type="ChEBI" id="CHEBI:30616"/>
        <dbReference type="ChEBI" id="CHEBI:33019"/>
        <dbReference type="ChEBI" id="CHEBI:58095"/>
        <dbReference type="ChEBI" id="CHEBI:78442"/>
        <dbReference type="ChEBI" id="CHEBI:78531"/>
        <dbReference type="ChEBI" id="CHEBI:456215"/>
        <dbReference type="EC" id="6.1.1.20"/>
    </reaction>
</comment>
<dbReference type="SUPFAM" id="SSF54991">
    <property type="entry name" value="Anticodon-binding domain of PheRS"/>
    <property type="match status" value="1"/>
</dbReference>
<evidence type="ECO:0000259" key="19">
    <source>
        <dbReference type="PROSITE" id="PS51483"/>
    </source>
</evidence>
<keyword evidence="7 15" id="KW-0479">Metal-binding</keyword>
<keyword evidence="9 15" id="KW-0067">ATP-binding</keyword>
<evidence type="ECO:0000256" key="10">
    <source>
        <dbReference type="ARBA" id="ARBA00022842"/>
    </source>
</evidence>
<evidence type="ECO:0000256" key="1">
    <source>
        <dbReference type="ARBA" id="ARBA00004496"/>
    </source>
</evidence>
<sequence>MKFTLGWLKSHLETDATLDEIVLKLTELGLEVEDVRDPGAELAPFTIAHVIEAKQHPDADRLRVCTVDTGSGTVQVVCGAPNARTGMKGVFAASGLTIPGTGLLLKPSKIRGVESNGMLVSEREMGMSDEHDGIIELADDAPVGQPFAAYAGLDDPVIDVAITPNRQDALGVHGIARDLAAAGLGRLKPVEATPIPGRYQSPVSVRHELAPGQADVSPLFVGRHVRGVKNGPSPKWLQDRLRAIGLRPISALVDITNFVTFDLGRPLHVFDADRLSGGIHVRLGRAGERFLALNGEEYAVDGTMCVIADDSGALGLGGIIGGESTGCTEGTVNVFIESALFDPIRTAMTGRKLGIESDARYRFERGVDPAFARPGMEVATRLVMELCGGEPSELVISGAEPDWQRRVTLRPERLAALTGIAMSESEMVAILGKLGFTVAADGGALLVDVPSWRQDVSIEADLIEDLARVRGYDAIPAAPLPRLSVVARPALSLAQRRVRIARRALAARGLMEAVTWSFLPRAQAALFGGGGDDLLLANPISSDLDCMRPSLLPNLLTAAGRNADRGFADTALFEIAADYQGDRPEDQRRVAAGMRRGREGERHWAEAARAVDAFDAQADALAVLEAAGAPVGNLRIVADAPDWYHPGRSGRIMLGPKTCLGQFGEIHPGVLEALDVKGPAVGFEVFLDQIPVPKAKGKTRRPPLRVSDFQPVERDFAFLVDRDVASGDLVRAAAGADKALIEDVRVFDLYQGDRMPDGKKSLAIAVRLAPKDRTLTDAEIDAVGQKIVDAVAKATGATLRG</sequence>
<dbReference type="GO" id="GO:0004826">
    <property type="term" value="F:phenylalanine-tRNA ligase activity"/>
    <property type="evidence" value="ECO:0007669"/>
    <property type="project" value="UniProtKB-UniRule"/>
</dbReference>
<name>A0A1Y5RVE9_9PROT</name>
<feature type="domain" description="B5" evidence="19">
    <location>
        <begin position="402"/>
        <end position="477"/>
    </location>
</feature>
<dbReference type="InterPro" id="IPR004532">
    <property type="entry name" value="Phe-tRNA-ligase_IIc_bsu_bact"/>
</dbReference>
<dbReference type="InterPro" id="IPR009061">
    <property type="entry name" value="DNA-bd_dom_put_sf"/>
</dbReference>
<dbReference type="InterPro" id="IPR002547">
    <property type="entry name" value="tRNA-bd_dom"/>
</dbReference>
<organism evidence="20 21">
    <name type="scientific">Oceanibacterium hippocampi</name>
    <dbReference type="NCBI Taxonomy" id="745714"/>
    <lineage>
        <taxon>Bacteria</taxon>
        <taxon>Pseudomonadati</taxon>
        <taxon>Pseudomonadota</taxon>
        <taxon>Alphaproteobacteria</taxon>
        <taxon>Sneathiellales</taxon>
        <taxon>Sneathiellaceae</taxon>
        <taxon>Oceanibacterium</taxon>
    </lineage>
</organism>
<dbReference type="GO" id="GO:0009328">
    <property type="term" value="C:phenylalanine-tRNA ligase complex"/>
    <property type="evidence" value="ECO:0007669"/>
    <property type="project" value="TreeGrafter"/>
</dbReference>
<evidence type="ECO:0000256" key="15">
    <source>
        <dbReference type="HAMAP-Rule" id="MF_00283"/>
    </source>
</evidence>
<dbReference type="SUPFAM" id="SSF55681">
    <property type="entry name" value="Class II aaRS and biotin synthetases"/>
    <property type="match status" value="1"/>
</dbReference>
<evidence type="ECO:0000256" key="13">
    <source>
        <dbReference type="ARBA" id="ARBA00023146"/>
    </source>
</evidence>
<dbReference type="SUPFAM" id="SSF56037">
    <property type="entry name" value="PheT/TilS domain"/>
    <property type="match status" value="1"/>
</dbReference>
<dbReference type="GO" id="GO:0000049">
    <property type="term" value="F:tRNA binding"/>
    <property type="evidence" value="ECO:0007669"/>
    <property type="project" value="UniProtKB-UniRule"/>
</dbReference>
<dbReference type="InterPro" id="IPR020825">
    <property type="entry name" value="Phe-tRNA_synthase-like_B3/B4"/>
</dbReference>
<dbReference type="HAMAP" id="MF_00283">
    <property type="entry name" value="Phe_tRNA_synth_beta1"/>
    <property type="match status" value="1"/>
</dbReference>
<evidence type="ECO:0000256" key="7">
    <source>
        <dbReference type="ARBA" id="ARBA00022723"/>
    </source>
</evidence>
<evidence type="ECO:0000259" key="17">
    <source>
        <dbReference type="PROSITE" id="PS50886"/>
    </source>
</evidence>
<dbReference type="PANTHER" id="PTHR10947:SF0">
    <property type="entry name" value="PHENYLALANINE--TRNA LIGASE BETA SUBUNIT"/>
    <property type="match status" value="1"/>
</dbReference>
<comment type="cofactor">
    <cofactor evidence="15">
        <name>Mg(2+)</name>
        <dbReference type="ChEBI" id="CHEBI:18420"/>
    </cofactor>
    <text evidence="15">Binds 2 magnesium ions per tetramer.</text>
</comment>
<keyword evidence="11 16" id="KW-0694">RNA-binding</keyword>
<dbReference type="SMART" id="SM00896">
    <property type="entry name" value="FDX-ACB"/>
    <property type="match status" value="1"/>
</dbReference>
<evidence type="ECO:0000256" key="8">
    <source>
        <dbReference type="ARBA" id="ARBA00022741"/>
    </source>
</evidence>
<dbReference type="SMART" id="SM00874">
    <property type="entry name" value="B5"/>
    <property type="match status" value="1"/>
</dbReference>
<dbReference type="CDD" id="cd00769">
    <property type="entry name" value="PheRS_beta_core"/>
    <property type="match status" value="1"/>
</dbReference>
<dbReference type="Proteomes" id="UP000193200">
    <property type="component" value="Unassembled WGS sequence"/>
</dbReference>
<keyword evidence="6 15" id="KW-0436">Ligase</keyword>
<dbReference type="AlphaFoldDB" id="A0A1Y5RVE9"/>
<evidence type="ECO:0000256" key="3">
    <source>
        <dbReference type="ARBA" id="ARBA00011209"/>
    </source>
</evidence>
<dbReference type="InterPro" id="IPR033714">
    <property type="entry name" value="tRNA_bind_bactPheRS"/>
</dbReference>
<evidence type="ECO:0000256" key="5">
    <source>
        <dbReference type="ARBA" id="ARBA00022555"/>
    </source>
</evidence>
<dbReference type="InterPro" id="IPR012340">
    <property type="entry name" value="NA-bd_OB-fold"/>
</dbReference>
<dbReference type="PANTHER" id="PTHR10947">
    <property type="entry name" value="PHENYLALANYL-TRNA SYNTHETASE BETA CHAIN AND LEUCINE-RICH REPEAT-CONTAINING PROTEIN 47"/>
    <property type="match status" value="1"/>
</dbReference>
<keyword evidence="8 15" id="KW-0547">Nucleotide-binding</keyword>
<dbReference type="SUPFAM" id="SSF50249">
    <property type="entry name" value="Nucleic acid-binding proteins"/>
    <property type="match status" value="1"/>
</dbReference>
<dbReference type="EMBL" id="FWFR01000001">
    <property type="protein sequence ID" value="SLN23692.1"/>
    <property type="molecule type" value="Genomic_DNA"/>
</dbReference>
<dbReference type="Gene3D" id="3.30.930.10">
    <property type="entry name" value="Bira Bifunctional Protein, Domain 2"/>
    <property type="match status" value="1"/>
</dbReference>
<dbReference type="FunCoup" id="A0A1Y5RVE9">
    <property type="interactions" value="508"/>
</dbReference>
<dbReference type="OrthoDB" id="9805455at2"/>
<feature type="domain" description="FDX-ACB" evidence="18">
    <location>
        <begin position="707"/>
        <end position="800"/>
    </location>
</feature>
<protein>
    <recommendedName>
        <fullName evidence="15">Phenylalanine--tRNA ligase beta subunit</fullName>
        <ecNumber evidence="15">6.1.1.20</ecNumber>
    </recommendedName>
    <alternativeName>
        <fullName evidence="15">Phenylalanyl-tRNA synthetase beta subunit</fullName>
        <shortName evidence="15">PheRS</shortName>
    </alternativeName>
</protein>
<evidence type="ECO:0000259" key="18">
    <source>
        <dbReference type="PROSITE" id="PS51447"/>
    </source>
</evidence>
<evidence type="ECO:0000256" key="12">
    <source>
        <dbReference type="ARBA" id="ARBA00022917"/>
    </source>
</evidence>
<keyword evidence="12 15" id="KW-0648">Protein biosynthesis</keyword>
<gene>
    <name evidence="15 20" type="primary">pheT</name>
    <name evidence="20" type="ORF">OCH7691_00651</name>
</gene>
<dbReference type="Pfam" id="PF03484">
    <property type="entry name" value="B5"/>
    <property type="match status" value="1"/>
</dbReference>
<evidence type="ECO:0000256" key="11">
    <source>
        <dbReference type="ARBA" id="ARBA00022884"/>
    </source>
</evidence>
<evidence type="ECO:0000256" key="9">
    <source>
        <dbReference type="ARBA" id="ARBA00022840"/>
    </source>
</evidence>
<proteinExistence type="inferred from homology"/>
<accession>A0A1Y5RVE9</accession>
<dbReference type="InterPro" id="IPR005147">
    <property type="entry name" value="tRNA_synthase_B5-dom"/>
</dbReference>
<dbReference type="Pfam" id="PF03483">
    <property type="entry name" value="B3_4"/>
    <property type="match status" value="1"/>
</dbReference>
<evidence type="ECO:0000256" key="4">
    <source>
        <dbReference type="ARBA" id="ARBA00022490"/>
    </source>
</evidence>
<evidence type="ECO:0000313" key="21">
    <source>
        <dbReference type="Proteomes" id="UP000193200"/>
    </source>
</evidence>
<evidence type="ECO:0000256" key="16">
    <source>
        <dbReference type="PROSITE-ProRule" id="PRU00209"/>
    </source>
</evidence>
<dbReference type="Pfam" id="PF03147">
    <property type="entry name" value="FDX-ACB"/>
    <property type="match status" value="1"/>
</dbReference>
<feature type="binding site" evidence="15">
    <location>
        <position position="455"/>
    </location>
    <ligand>
        <name>Mg(2+)</name>
        <dbReference type="ChEBI" id="CHEBI:18420"/>
        <note>shared with alpha subunit</note>
    </ligand>
</feature>
<dbReference type="InterPro" id="IPR005121">
    <property type="entry name" value="Fdx_antiC-bd"/>
</dbReference>
<dbReference type="InParanoid" id="A0A1Y5RVE9"/>
<dbReference type="EC" id="6.1.1.20" evidence="15"/>
<dbReference type="SMART" id="SM00873">
    <property type="entry name" value="B3_4"/>
    <property type="match status" value="1"/>
</dbReference>
<evidence type="ECO:0000313" key="20">
    <source>
        <dbReference type="EMBL" id="SLN23692.1"/>
    </source>
</evidence>
<dbReference type="Gene3D" id="2.40.50.140">
    <property type="entry name" value="Nucleic acid-binding proteins"/>
    <property type="match status" value="1"/>
</dbReference>
<dbReference type="PROSITE" id="PS51483">
    <property type="entry name" value="B5"/>
    <property type="match status" value="1"/>
</dbReference>
<dbReference type="GO" id="GO:0006432">
    <property type="term" value="P:phenylalanyl-tRNA aminoacylation"/>
    <property type="evidence" value="ECO:0007669"/>
    <property type="project" value="UniProtKB-UniRule"/>
</dbReference>
<dbReference type="PROSITE" id="PS51447">
    <property type="entry name" value="FDX_ACB"/>
    <property type="match status" value="1"/>
</dbReference>
<dbReference type="InterPro" id="IPR045060">
    <property type="entry name" value="Phe-tRNA-ligase_IIc_bsu"/>
</dbReference>
<dbReference type="GO" id="GO:0005524">
    <property type="term" value="F:ATP binding"/>
    <property type="evidence" value="ECO:0007669"/>
    <property type="project" value="UniProtKB-UniRule"/>
</dbReference>
<evidence type="ECO:0000256" key="14">
    <source>
        <dbReference type="ARBA" id="ARBA00049255"/>
    </source>
</evidence>
<dbReference type="SUPFAM" id="SSF46955">
    <property type="entry name" value="Putative DNA-binding domain"/>
    <property type="match status" value="1"/>
</dbReference>
<keyword evidence="10 15" id="KW-0460">Magnesium</keyword>
<dbReference type="GO" id="GO:0000287">
    <property type="term" value="F:magnesium ion binding"/>
    <property type="evidence" value="ECO:0007669"/>
    <property type="project" value="UniProtKB-UniRule"/>
</dbReference>